<evidence type="ECO:0000256" key="2">
    <source>
        <dbReference type="SAM" id="SignalP"/>
    </source>
</evidence>
<dbReference type="Gene3D" id="3.40.190.170">
    <property type="entry name" value="Bacterial extracellular solute-binding protein, family 7"/>
    <property type="match status" value="1"/>
</dbReference>
<dbReference type="Pfam" id="PF03480">
    <property type="entry name" value="DctP"/>
    <property type="match status" value="1"/>
</dbReference>
<feature type="chain" id="PRO_5003700144" evidence="2">
    <location>
        <begin position="33"/>
        <end position="337"/>
    </location>
</feature>
<dbReference type="AlphaFoldDB" id="I5BS55"/>
<dbReference type="Proteomes" id="UP000004622">
    <property type="component" value="Unassembled WGS sequence"/>
</dbReference>
<dbReference type="NCBIfam" id="NF037995">
    <property type="entry name" value="TRAP_S1"/>
    <property type="match status" value="1"/>
</dbReference>
<accession>I5BS55</accession>
<evidence type="ECO:0000313" key="3">
    <source>
        <dbReference type="EMBL" id="EIM72407.1"/>
    </source>
</evidence>
<dbReference type="InterPro" id="IPR018389">
    <property type="entry name" value="DctP_fam"/>
</dbReference>
<dbReference type="InterPro" id="IPR038404">
    <property type="entry name" value="TRAP_DctP_sf"/>
</dbReference>
<comment type="caution">
    <text evidence="3">The sequence shown here is derived from an EMBL/GenBank/DDBJ whole genome shotgun (WGS) entry which is preliminary data.</text>
</comment>
<organism evidence="3 4">
    <name type="scientific">Nitratireductor aquibiodomus RA22</name>
    <dbReference type="NCBI Taxonomy" id="1189611"/>
    <lineage>
        <taxon>Bacteria</taxon>
        <taxon>Pseudomonadati</taxon>
        <taxon>Pseudomonadota</taxon>
        <taxon>Alphaproteobacteria</taxon>
        <taxon>Hyphomicrobiales</taxon>
        <taxon>Phyllobacteriaceae</taxon>
        <taxon>Nitratireductor</taxon>
    </lineage>
</organism>
<evidence type="ECO:0000256" key="1">
    <source>
        <dbReference type="ARBA" id="ARBA00022729"/>
    </source>
</evidence>
<dbReference type="EMBL" id="AJXZ01000054">
    <property type="protein sequence ID" value="EIM72407.1"/>
    <property type="molecule type" value="Genomic_DNA"/>
</dbReference>
<protein>
    <submittedName>
        <fullName evidence="3">TRAP dicarboxylate transporter subunit DctP</fullName>
    </submittedName>
</protein>
<dbReference type="InterPro" id="IPR006311">
    <property type="entry name" value="TAT_signal"/>
</dbReference>
<dbReference type="PROSITE" id="PS51318">
    <property type="entry name" value="TAT"/>
    <property type="match status" value="1"/>
</dbReference>
<dbReference type="PANTHER" id="PTHR33376:SF3">
    <property type="entry name" value="C4-DICARBOXYLATE-BINDING PROTEIN"/>
    <property type="match status" value="1"/>
</dbReference>
<keyword evidence="1 2" id="KW-0732">Signal</keyword>
<evidence type="ECO:0000313" key="4">
    <source>
        <dbReference type="Proteomes" id="UP000004622"/>
    </source>
</evidence>
<sequence>MGNNNINSIKRRSILGGIAGVVAMAALPAAHAEPVTLRIASVNPPTADSVVMVEKVAERITERTEGRIAFQLFPSGQLGSTSDSLEQASQGQPIITFTSASFMATFGVPELSVVEGPFIIDNSEQGERLANSDLMQGYYDQLAEKAGIRVLAINWFDGPRHMIGDAPYAEPTDLKGVRMRVPPVETWLKTFEPLEVIATTVEAAEVYSALSQGVVTAAEAPLTGLRASRWYEPAKHLTLTGHFNLFTGWVMSEAAYQSISDEDRAILVEEFRQGGRELTTLSEEKAAEIRKEFEAAGVTFHDADIDAYRKATAGFYNSFPQWPEGLYDKVRAAATGN</sequence>
<proteinExistence type="predicted"/>
<dbReference type="RefSeq" id="WP_007010205.1">
    <property type="nucleotide sequence ID" value="NZ_AJXZ01000054.1"/>
</dbReference>
<gene>
    <name evidence="3" type="ORF">A33O_19861</name>
</gene>
<feature type="signal peptide" evidence="2">
    <location>
        <begin position="1"/>
        <end position="32"/>
    </location>
</feature>
<name>I5BS55_9HYPH</name>
<dbReference type="PANTHER" id="PTHR33376">
    <property type="match status" value="1"/>
</dbReference>
<dbReference type="PATRIC" id="fig|1189611.3.peg.3999"/>
<reference evidence="3 4" key="1">
    <citation type="journal article" date="2012" name="J. Bacteriol.">
        <title>Genome Sequence of Nitratireductor aquibiodomus Strain RA22.</title>
        <authorList>
            <person name="Singh A."/>
            <person name="Jangir P.K."/>
            <person name="Kumari C."/>
            <person name="Sharma R."/>
        </authorList>
    </citation>
    <scope>NUCLEOTIDE SEQUENCE [LARGE SCALE GENOMIC DNA]</scope>
    <source>
        <strain evidence="3 4">RA22</strain>
    </source>
</reference>
<dbReference type="GO" id="GO:0055085">
    <property type="term" value="P:transmembrane transport"/>
    <property type="evidence" value="ECO:0007669"/>
    <property type="project" value="InterPro"/>
</dbReference>